<accession>A0A7T3X1T5</accession>
<protein>
    <submittedName>
        <fullName evidence="1">Acylneuraminate cytidylyltransferase family protein</fullName>
    </submittedName>
</protein>
<dbReference type="PANTHER" id="PTHR21485">
    <property type="entry name" value="HAD SUPERFAMILY MEMBERS CMAS AND KDSC"/>
    <property type="match status" value="1"/>
</dbReference>
<sequence length="234" mass="26483">MNIYTIIPARSGSKGLPDKNIREIAGKPLLAYSIEFAKKLTGITKVICSTDSEKYAEIARQYGAEVPFLRSSEAAADTAMEEHILADFRVKFAEHNIPEPDILVWLRPTFVFRSVSDVEQCIEILKSNPQATAARTVVRAENRLYHLEGGVLTPAFDDLGKSMMRRQDMRPEYKVFSTDVFRFKGNDFGPDFLGRSVYAVETNSKCGLDIDDRFDFELVKNIIENNPELVSEYL</sequence>
<dbReference type="AlphaFoldDB" id="A0A7T3X1T5"/>
<dbReference type="Pfam" id="PF02348">
    <property type="entry name" value="CTP_transf_3"/>
    <property type="match status" value="1"/>
</dbReference>
<gene>
    <name evidence="1" type="ORF">JC965_20815</name>
</gene>
<evidence type="ECO:0000313" key="1">
    <source>
        <dbReference type="EMBL" id="QQA60503.1"/>
    </source>
</evidence>
<keyword evidence="1" id="KW-0808">Transferase</keyword>
<dbReference type="SUPFAM" id="SSF53448">
    <property type="entry name" value="Nucleotide-diphospho-sugar transferases"/>
    <property type="match status" value="1"/>
</dbReference>
<proteinExistence type="predicted"/>
<dbReference type="InterPro" id="IPR029044">
    <property type="entry name" value="Nucleotide-diphossugar_trans"/>
</dbReference>
<dbReference type="EMBL" id="CP065937">
    <property type="protein sequence ID" value="QQA60503.1"/>
    <property type="molecule type" value="Genomic_DNA"/>
</dbReference>
<organism evidence="1">
    <name type="scientific">Aeromonas caviae</name>
    <name type="common">Aeromonas punctata</name>
    <dbReference type="NCBI Taxonomy" id="648"/>
    <lineage>
        <taxon>Bacteria</taxon>
        <taxon>Pseudomonadati</taxon>
        <taxon>Pseudomonadota</taxon>
        <taxon>Gammaproteobacteria</taxon>
        <taxon>Aeromonadales</taxon>
        <taxon>Aeromonadaceae</taxon>
        <taxon>Aeromonas</taxon>
    </lineage>
</organism>
<dbReference type="Gene3D" id="3.90.550.10">
    <property type="entry name" value="Spore Coat Polysaccharide Biosynthesis Protein SpsA, Chain A"/>
    <property type="match status" value="1"/>
</dbReference>
<dbReference type="InterPro" id="IPR050793">
    <property type="entry name" value="CMP-NeuNAc_synthase"/>
</dbReference>
<reference evidence="1" key="1">
    <citation type="submission" date="2020-12" db="EMBL/GenBank/DDBJ databases">
        <title>GES Beta-lactamases isolated from hospital effluents in Brazil.</title>
        <authorList>
            <person name="Conte D."/>
            <person name="Mesa D."/>
            <person name="Palmeiro J.K."/>
            <person name="Dalla-Costa L.M."/>
        </authorList>
    </citation>
    <scope>NUCLEOTIDE SEQUENCE [LARGE SCALE GENOMIC DNA]</scope>
    <source>
        <strain evidence="1">Aero21</strain>
    </source>
</reference>
<dbReference type="PANTHER" id="PTHR21485:SF6">
    <property type="entry name" value="N-ACYLNEURAMINATE CYTIDYLYLTRANSFERASE-RELATED"/>
    <property type="match status" value="1"/>
</dbReference>
<name>A0A7T3X1T5_AERCA</name>
<dbReference type="CDD" id="cd02513">
    <property type="entry name" value="CMP-NeuAc_Synthase"/>
    <property type="match status" value="1"/>
</dbReference>
<dbReference type="InterPro" id="IPR003329">
    <property type="entry name" value="Cytidylyl_trans"/>
</dbReference>
<dbReference type="GO" id="GO:0008781">
    <property type="term" value="F:N-acylneuraminate cytidylyltransferase activity"/>
    <property type="evidence" value="ECO:0007669"/>
    <property type="project" value="TreeGrafter"/>
</dbReference>
<keyword evidence="1" id="KW-0548">Nucleotidyltransferase</keyword>